<keyword evidence="2" id="KW-1185">Reference proteome</keyword>
<comment type="caution">
    <text evidence="1">The sequence shown here is derived from an EMBL/GenBank/DDBJ whole genome shotgun (WGS) entry which is preliminary data.</text>
</comment>
<evidence type="ECO:0000313" key="1">
    <source>
        <dbReference type="EMBL" id="KAJ5540910.1"/>
    </source>
</evidence>
<name>A0AAD6CY46_9EURO</name>
<dbReference type="Proteomes" id="UP001220324">
    <property type="component" value="Unassembled WGS sequence"/>
</dbReference>
<sequence length="70" mass="7811">MAKVADGTRQISIRRTDGSIKPSENAIFDAEIAGMSFHQWIDQFTPMHLLDSSSPTIWPDNDQSEGGFEK</sequence>
<proteinExistence type="predicted"/>
<evidence type="ECO:0000313" key="2">
    <source>
        <dbReference type="Proteomes" id="UP001220324"/>
    </source>
</evidence>
<dbReference type="AlphaFoldDB" id="A0AAD6CY46"/>
<organism evidence="1 2">
    <name type="scientific">Penicillium frequentans</name>
    <dbReference type="NCBI Taxonomy" id="3151616"/>
    <lineage>
        <taxon>Eukaryota</taxon>
        <taxon>Fungi</taxon>
        <taxon>Dikarya</taxon>
        <taxon>Ascomycota</taxon>
        <taxon>Pezizomycotina</taxon>
        <taxon>Eurotiomycetes</taxon>
        <taxon>Eurotiomycetidae</taxon>
        <taxon>Eurotiales</taxon>
        <taxon>Aspergillaceae</taxon>
        <taxon>Penicillium</taxon>
    </lineage>
</organism>
<reference evidence="1 2" key="1">
    <citation type="journal article" date="2023" name="IMA Fungus">
        <title>Comparative genomic study of the Penicillium genus elucidates a diverse pangenome and 15 lateral gene transfer events.</title>
        <authorList>
            <person name="Petersen C."/>
            <person name="Sorensen T."/>
            <person name="Nielsen M.R."/>
            <person name="Sondergaard T.E."/>
            <person name="Sorensen J.L."/>
            <person name="Fitzpatrick D.A."/>
            <person name="Frisvad J.C."/>
            <person name="Nielsen K.L."/>
        </authorList>
    </citation>
    <scope>NUCLEOTIDE SEQUENCE [LARGE SCALE GENOMIC DNA]</scope>
    <source>
        <strain evidence="1 2">IBT 35679</strain>
    </source>
</reference>
<protein>
    <submittedName>
        <fullName evidence="1">Uncharacterized protein</fullName>
    </submittedName>
</protein>
<gene>
    <name evidence="1" type="ORF">N7494_005986</name>
</gene>
<dbReference type="EMBL" id="JAQIZZ010000005">
    <property type="protein sequence ID" value="KAJ5540910.1"/>
    <property type="molecule type" value="Genomic_DNA"/>
</dbReference>
<accession>A0AAD6CY46</accession>